<reference evidence="2" key="1">
    <citation type="submission" date="2022-01" db="EMBL/GenBank/DDBJ databases">
        <title>Genome Sequence Resource for Two Populations of Ditylenchus destructor, the Migratory Endoparasitic Phytonematode.</title>
        <authorList>
            <person name="Zhang H."/>
            <person name="Lin R."/>
            <person name="Xie B."/>
        </authorList>
    </citation>
    <scope>NUCLEOTIDE SEQUENCE</scope>
    <source>
        <strain evidence="2">BazhouSP</strain>
    </source>
</reference>
<accession>A0AAD4R637</accession>
<name>A0AAD4R637_9BILA</name>
<protein>
    <submittedName>
        <fullName evidence="2">Uncharacterized protein</fullName>
    </submittedName>
</protein>
<proteinExistence type="predicted"/>
<evidence type="ECO:0000256" key="1">
    <source>
        <dbReference type="SAM" id="MobiDB-lite"/>
    </source>
</evidence>
<keyword evidence="3" id="KW-1185">Reference proteome</keyword>
<dbReference type="Proteomes" id="UP001201812">
    <property type="component" value="Unassembled WGS sequence"/>
</dbReference>
<evidence type="ECO:0000313" key="3">
    <source>
        <dbReference type="Proteomes" id="UP001201812"/>
    </source>
</evidence>
<gene>
    <name evidence="2" type="ORF">DdX_05871</name>
</gene>
<dbReference type="EMBL" id="JAKKPZ010000007">
    <property type="protein sequence ID" value="KAI1718764.1"/>
    <property type="molecule type" value="Genomic_DNA"/>
</dbReference>
<comment type="caution">
    <text evidence="2">The sequence shown here is derived from an EMBL/GenBank/DDBJ whole genome shotgun (WGS) entry which is preliminary data.</text>
</comment>
<sequence length="134" mass="15162">MNSLEKEFWINSIVKVDKSGGGSGQSEYRWCAWRDLCPPPGPSADSLDLVSFLSPQENHLTRHFFMNIKNVKSLEESEKALDLENCKVRNKRLSASAFHENNNNCKTRHTDVAPQRPRKETSTAKNANVGGDDW</sequence>
<organism evidence="2 3">
    <name type="scientific">Ditylenchus destructor</name>
    <dbReference type="NCBI Taxonomy" id="166010"/>
    <lineage>
        <taxon>Eukaryota</taxon>
        <taxon>Metazoa</taxon>
        <taxon>Ecdysozoa</taxon>
        <taxon>Nematoda</taxon>
        <taxon>Chromadorea</taxon>
        <taxon>Rhabditida</taxon>
        <taxon>Tylenchina</taxon>
        <taxon>Tylenchomorpha</taxon>
        <taxon>Sphaerularioidea</taxon>
        <taxon>Anguinidae</taxon>
        <taxon>Anguininae</taxon>
        <taxon>Ditylenchus</taxon>
    </lineage>
</organism>
<dbReference type="AlphaFoldDB" id="A0AAD4R637"/>
<feature type="region of interest" description="Disordered" evidence="1">
    <location>
        <begin position="99"/>
        <end position="134"/>
    </location>
</feature>
<evidence type="ECO:0000313" key="2">
    <source>
        <dbReference type="EMBL" id="KAI1718764.1"/>
    </source>
</evidence>